<evidence type="ECO:0000256" key="6">
    <source>
        <dbReference type="ARBA" id="ARBA00023136"/>
    </source>
</evidence>
<evidence type="ECO:0000256" key="2">
    <source>
        <dbReference type="ARBA" id="ARBA00022475"/>
    </source>
</evidence>
<dbReference type="GO" id="GO:0005886">
    <property type="term" value="C:plasma membrane"/>
    <property type="evidence" value="ECO:0007669"/>
    <property type="project" value="UniProtKB-SubCell"/>
</dbReference>
<evidence type="ECO:0000256" key="9">
    <source>
        <dbReference type="SAM" id="Phobius"/>
    </source>
</evidence>
<dbReference type="AlphaFoldDB" id="A0A423I5J5"/>
<dbReference type="GO" id="GO:0007165">
    <property type="term" value="P:signal transduction"/>
    <property type="evidence" value="ECO:0007669"/>
    <property type="project" value="UniProtKB-KW"/>
</dbReference>
<keyword evidence="4 9" id="KW-0812">Transmembrane</keyword>
<keyword evidence="6 9" id="KW-0472">Membrane</keyword>
<dbReference type="Pfam" id="PF00015">
    <property type="entry name" value="MCPsignal"/>
    <property type="match status" value="1"/>
</dbReference>
<evidence type="ECO:0000313" key="12">
    <source>
        <dbReference type="Proteomes" id="UP000285636"/>
    </source>
</evidence>
<evidence type="ECO:0000313" key="11">
    <source>
        <dbReference type="EMBL" id="RON20780.1"/>
    </source>
</evidence>
<comment type="subcellular location">
    <subcellularLocation>
        <location evidence="1">Cell membrane</location>
    </subcellularLocation>
</comment>
<dbReference type="PANTHER" id="PTHR32089:SF112">
    <property type="entry name" value="LYSOZYME-LIKE PROTEIN-RELATED"/>
    <property type="match status" value="1"/>
</dbReference>
<gene>
    <name evidence="11" type="ORF">BK660_17170</name>
</gene>
<evidence type="ECO:0000256" key="1">
    <source>
        <dbReference type="ARBA" id="ARBA00004236"/>
    </source>
</evidence>
<dbReference type="Gene3D" id="1.10.287.950">
    <property type="entry name" value="Methyl-accepting chemotaxis protein"/>
    <property type="match status" value="1"/>
</dbReference>
<dbReference type="SMART" id="SM00283">
    <property type="entry name" value="MA"/>
    <property type="match status" value="1"/>
</dbReference>
<evidence type="ECO:0000256" key="4">
    <source>
        <dbReference type="ARBA" id="ARBA00022692"/>
    </source>
</evidence>
<dbReference type="GO" id="GO:0006935">
    <property type="term" value="P:chemotaxis"/>
    <property type="evidence" value="ECO:0007669"/>
    <property type="project" value="UniProtKB-ARBA"/>
</dbReference>
<comment type="caution">
    <text evidence="11">The sequence shown here is derived from an EMBL/GenBank/DDBJ whole genome shotgun (WGS) entry which is preliminary data.</text>
</comment>
<keyword evidence="3" id="KW-0488">Methylation</keyword>
<organism evidence="11 12">
    <name type="scientific">Pseudomonas brassicacearum</name>
    <dbReference type="NCBI Taxonomy" id="930166"/>
    <lineage>
        <taxon>Bacteria</taxon>
        <taxon>Pseudomonadati</taxon>
        <taxon>Pseudomonadota</taxon>
        <taxon>Gammaproteobacteria</taxon>
        <taxon>Pseudomonadales</taxon>
        <taxon>Pseudomonadaceae</taxon>
        <taxon>Pseudomonas</taxon>
    </lineage>
</organism>
<accession>A0A423I5J5</accession>
<feature type="domain" description="Methyl-accepting transducer" evidence="10">
    <location>
        <begin position="109"/>
        <end position="297"/>
    </location>
</feature>
<name>A0A423I5J5_9PSED</name>
<keyword evidence="2" id="KW-1003">Cell membrane</keyword>
<keyword evidence="7 8" id="KW-0807">Transducer</keyword>
<dbReference type="PANTHER" id="PTHR32089">
    <property type="entry name" value="METHYL-ACCEPTING CHEMOTAXIS PROTEIN MCPB"/>
    <property type="match status" value="1"/>
</dbReference>
<sequence length="408" mass="43697">MSSYDFDRNYSSVRPDFTALIWPVLAIASGGAVSLLAFAGMAAPHVTAALILLACGGGACAWIVRCQRKLFDQALSQAHASILSQHQAASAASAANGLEAVCLEAVPIWTKQIENSRSQTEQAIVTLSQRFSGIYSKLEEAVQTSQQAADGLAGDAQSGAVVVLAQSETELTQVVNSLKATQLSRDEMLEQVRSLTDYTGELLSMSKEVAAIAAQTNLLALNAAIEAARAGEAGRGFAVVADAVRSLSSLSSDTGKKMSATVGIINSAITRLVEVADNTATNDQHSVSASEASIQHVLDRFHSITQRLSGSTELLQQESVGIRDEISEVLIGLQFQDRVSQILSHVRDNMQALHQHLQNGQRNPDQLQQIDARAWLASMELTYATDEQRQIHHGHSSSAAKEQEITFF</sequence>
<proteinExistence type="predicted"/>
<evidence type="ECO:0000256" key="5">
    <source>
        <dbReference type="ARBA" id="ARBA00022989"/>
    </source>
</evidence>
<dbReference type="InterPro" id="IPR004089">
    <property type="entry name" value="MCPsignal_dom"/>
</dbReference>
<evidence type="ECO:0000256" key="8">
    <source>
        <dbReference type="PROSITE-ProRule" id="PRU00284"/>
    </source>
</evidence>
<feature type="transmembrane region" description="Helical" evidence="9">
    <location>
        <begin position="20"/>
        <end position="39"/>
    </location>
</feature>
<feature type="transmembrane region" description="Helical" evidence="9">
    <location>
        <begin position="46"/>
        <end position="64"/>
    </location>
</feature>
<evidence type="ECO:0000256" key="7">
    <source>
        <dbReference type="ARBA" id="ARBA00023224"/>
    </source>
</evidence>
<dbReference type="EMBL" id="MOBK01000006">
    <property type="protein sequence ID" value="RON20780.1"/>
    <property type="molecule type" value="Genomic_DNA"/>
</dbReference>
<dbReference type="Proteomes" id="UP000285636">
    <property type="component" value="Unassembled WGS sequence"/>
</dbReference>
<evidence type="ECO:0000259" key="10">
    <source>
        <dbReference type="PROSITE" id="PS50111"/>
    </source>
</evidence>
<reference evidence="11 12" key="1">
    <citation type="submission" date="2016-10" db="EMBL/GenBank/DDBJ databases">
        <title>Comparative genome analysis of multiple Pseudomonas spp. focuses on biocontrol and plant growth promoting traits.</title>
        <authorList>
            <person name="Tao X.-Y."/>
            <person name="Taylor C.G."/>
        </authorList>
    </citation>
    <scope>NUCLEOTIDE SEQUENCE [LARGE SCALE GENOMIC DNA]</scope>
    <source>
        <strain evidence="11 12">38D7</strain>
    </source>
</reference>
<keyword evidence="5 9" id="KW-1133">Transmembrane helix</keyword>
<dbReference type="PROSITE" id="PS50111">
    <property type="entry name" value="CHEMOTAXIS_TRANSDUC_2"/>
    <property type="match status" value="1"/>
</dbReference>
<dbReference type="SUPFAM" id="SSF58104">
    <property type="entry name" value="Methyl-accepting chemotaxis protein (MCP) signaling domain"/>
    <property type="match status" value="1"/>
</dbReference>
<evidence type="ECO:0000256" key="3">
    <source>
        <dbReference type="ARBA" id="ARBA00022481"/>
    </source>
</evidence>
<protein>
    <submittedName>
        <fullName evidence="11">Chemotaxis protein</fullName>
    </submittedName>
</protein>